<feature type="domain" description="Amidohydrolase-related" evidence="2">
    <location>
        <begin position="61"/>
        <end position="338"/>
    </location>
</feature>
<accession>A0A9P5DT70</accession>
<dbReference type="AlphaFoldDB" id="A0A9P5DT70"/>
<dbReference type="Pfam" id="PF04909">
    <property type="entry name" value="Amidohydro_2"/>
    <property type="match status" value="1"/>
</dbReference>
<dbReference type="SUPFAM" id="SSF51556">
    <property type="entry name" value="Metallo-dependent hydrolases"/>
    <property type="match status" value="1"/>
</dbReference>
<dbReference type="EMBL" id="PVQB02000770">
    <property type="protein sequence ID" value="KAF4333899.1"/>
    <property type="molecule type" value="Genomic_DNA"/>
</dbReference>
<dbReference type="PANTHER" id="PTHR35563">
    <property type="entry name" value="BARREL METAL-DEPENDENT HYDROLASE, PUTATIVE (AFU_ORTHOLOGUE AFUA_1G16240)-RELATED"/>
    <property type="match status" value="1"/>
</dbReference>
<keyword evidence="1" id="KW-0732">Signal</keyword>
<reference evidence="3" key="1">
    <citation type="journal article" date="2017" name="Mycologia">
        <title>Fusarium algeriense, sp. nov., a novel toxigenic crown rot pathogen of durum wheat from Algeria is nested in the Fusarium burgessii species complex.</title>
        <authorList>
            <person name="Laraba I."/>
            <person name="Keddad A."/>
            <person name="Boureghda H."/>
            <person name="Abdallah N."/>
            <person name="Vaughan M.M."/>
            <person name="Proctor R.H."/>
            <person name="Busman M."/>
            <person name="O'Donnell K."/>
        </authorList>
    </citation>
    <scope>NUCLEOTIDE SEQUENCE</scope>
    <source>
        <strain evidence="3">NRRL 25174</strain>
    </source>
</reference>
<dbReference type="OrthoDB" id="2135488at2759"/>
<dbReference type="InterPro" id="IPR052358">
    <property type="entry name" value="Aro_Compnd_Degr_Hydrolases"/>
</dbReference>
<dbReference type="GO" id="GO:0016787">
    <property type="term" value="F:hydrolase activity"/>
    <property type="evidence" value="ECO:0007669"/>
    <property type="project" value="InterPro"/>
</dbReference>
<keyword evidence="4" id="KW-1185">Reference proteome</keyword>
<dbReference type="InterPro" id="IPR006680">
    <property type="entry name" value="Amidohydro-rel"/>
</dbReference>
<feature type="signal peptide" evidence="1">
    <location>
        <begin position="1"/>
        <end position="27"/>
    </location>
</feature>
<dbReference type="Proteomes" id="UP000730481">
    <property type="component" value="Unassembled WGS sequence"/>
</dbReference>
<gene>
    <name evidence="3" type="ORF">FBEOM_12293</name>
</gene>
<dbReference type="InterPro" id="IPR032466">
    <property type="entry name" value="Metal_Hydrolase"/>
</dbReference>
<reference evidence="3" key="2">
    <citation type="submission" date="2020-02" db="EMBL/GenBank/DDBJ databases">
        <title>Identification and distribution of gene clusters putatively required for synthesis of sphingolipid metabolism inhibitors in phylogenetically diverse species of the filamentous fungus Fusarium.</title>
        <authorList>
            <person name="Kim H.-S."/>
            <person name="Busman M."/>
            <person name="Brown D.W."/>
            <person name="Divon H."/>
            <person name="Uhlig S."/>
            <person name="Proctor R.H."/>
        </authorList>
    </citation>
    <scope>NUCLEOTIDE SEQUENCE</scope>
    <source>
        <strain evidence="3">NRRL 25174</strain>
    </source>
</reference>
<evidence type="ECO:0000259" key="2">
    <source>
        <dbReference type="Pfam" id="PF04909"/>
    </source>
</evidence>
<name>A0A9P5DT70_9HYPO</name>
<comment type="caution">
    <text evidence="3">The sequence shown here is derived from an EMBL/GenBank/DDBJ whole genome shotgun (WGS) entry which is preliminary data.</text>
</comment>
<dbReference type="Gene3D" id="3.20.20.140">
    <property type="entry name" value="Metal-dependent hydrolases"/>
    <property type="match status" value="1"/>
</dbReference>
<proteinExistence type="predicted"/>
<sequence>MLSTFRVETLSVSFFLLHNLFLSRAWALAAPSSTDVSPTPTMTAKNCDYQPDSRMPTDSWDSHLHILDPVRFPPLPGSYEFGTYTAWDATIEETRIGCSHMVLIQPSVYGNNNTFLIDTLKAFGPDRALGVVVFDVTNISTAQLQEWDDLGVRGVRLNFQSSGDTPPAKDLIKMLEQYANAIRPFSWVLQIYISMKDIPSIESIIPTLGVKVVFDHLGHPDIPKSNTSEIGNSQRLDPHSLAGFDAFLRLIRQGNTWVKVSGVYRLSRVPGPLYTDVDPIILELFREAPSQLVYASDWPHTRFEGLDIKPWTSHLLDLTEGRIGLVNKLFRDNARDLWVGNDTRTDFARYYG</sequence>
<evidence type="ECO:0000256" key="1">
    <source>
        <dbReference type="SAM" id="SignalP"/>
    </source>
</evidence>
<feature type="chain" id="PRO_5040295345" evidence="1">
    <location>
        <begin position="28"/>
        <end position="352"/>
    </location>
</feature>
<evidence type="ECO:0000313" key="3">
    <source>
        <dbReference type="EMBL" id="KAF4333899.1"/>
    </source>
</evidence>
<evidence type="ECO:0000313" key="4">
    <source>
        <dbReference type="Proteomes" id="UP000730481"/>
    </source>
</evidence>
<protein>
    <submittedName>
        <fullName evidence="3">Tim barrel metal-dependent</fullName>
    </submittedName>
</protein>
<dbReference type="PANTHER" id="PTHR35563:SF2">
    <property type="entry name" value="BARREL METAL-DEPENDENT HYDROLASE, PUTATIVE (AFU_ORTHOLOGUE AFUA_1G16240)-RELATED"/>
    <property type="match status" value="1"/>
</dbReference>
<organism evidence="3 4">
    <name type="scientific">Fusarium beomiforme</name>
    <dbReference type="NCBI Taxonomy" id="44412"/>
    <lineage>
        <taxon>Eukaryota</taxon>
        <taxon>Fungi</taxon>
        <taxon>Dikarya</taxon>
        <taxon>Ascomycota</taxon>
        <taxon>Pezizomycotina</taxon>
        <taxon>Sordariomycetes</taxon>
        <taxon>Hypocreomycetidae</taxon>
        <taxon>Hypocreales</taxon>
        <taxon>Nectriaceae</taxon>
        <taxon>Fusarium</taxon>
        <taxon>Fusarium burgessii species complex</taxon>
    </lineage>
</organism>